<accession>A0ABZ3GCY1</accession>
<organism evidence="2 3">
    <name type="scientific">Achromobacter denitrificans</name>
    <name type="common">Alcaligenes denitrificans</name>
    <dbReference type="NCBI Taxonomy" id="32002"/>
    <lineage>
        <taxon>Bacteria</taxon>
        <taxon>Pseudomonadati</taxon>
        <taxon>Pseudomonadota</taxon>
        <taxon>Betaproteobacteria</taxon>
        <taxon>Burkholderiales</taxon>
        <taxon>Alcaligenaceae</taxon>
        <taxon>Achromobacter</taxon>
    </lineage>
</organism>
<keyword evidence="3" id="KW-1185">Reference proteome</keyword>
<reference evidence="2 3" key="1">
    <citation type="submission" date="2024-05" db="EMBL/GenBank/DDBJ databases">
        <title>Achromobacter denitrificans. BP1, complete genome.</title>
        <authorList>
            <person name="Zhang B."/>
        </authorList>
    </citation>
    <scope>NUCLEOTIDE SEQUENCE [LARGE SCALE GENOMIC DNA]</scope>
    <source>
        <strain evidence="2 3">BP1</strain>
    </source>
</reference>
<protein>
    <submittedName>
        <fullName evidence="2">Uncharacterized protein</fullName>
    </submittedName>
</protein>
<dbReference type="EMBL" id="CP154792">
    <property type="protein sequence ID" value="XAN18442.1"/>
    <property type="molecule type" value="Genomic_DNA"/>
</dbReference>
<feature type="compositionally biased region" description="Low complexity" evidence="1">
    <location>
        <begin position="7"/>
        <end position="20"/>
    </location>
</feature>
<dbReference type="Proteomes" id="UP001446337">
    <property type="component" value="Chromosome"/>
</dbReference>
<evidence type="ECO:0000313" key="2">
    <source>
        <dbReference type="EMBL" id="XAN18442.1"/>
    </source>
</evidence>
<evidence type="ECO:0000256" key="1">
    <source>
        <dbReference type="SAM" id="MobiDB-lite"/>
    </source>
</evidence>
<name>A0ABZ3GCY1_ACHDE</name>
<dbReference type="RefSeq" id="WP_125284600.1">
    <property type="nucleotide sequence ID" value="NZ_CP154792.1"/>
</dbReference>
<gene>
    <name evidence="2" type="ORF">AAIK43_10485</name>
</gene>
<proteinExistence type="predicted"/>
<feature type="region of interest" description="Disordered" evidence="1">
    <location>
        <begin position="1"/>
        <end position="20"/>
    </location>
</feature>
<evidence type="ECO:0000313" key="3">
    <source>
        <dbReference type="Proteomes" id="UP001446337"/>
    </source>
</evidence>
<sequence>MPDSTRLADPASAARAAGSRARQAFRHSAVSPGFSPVVSTVVSPPVSPPSGVVAGACPPCAVVVG</sequence>